<dbReference type="Gene3D" id="3.20.20.80">
    <property type="entry name" value="Glycosidases"/>
    <property type="match status" value="1"/>
</dbReference>
<protein>
    <recommendedName>
        <fullName evidence="3">Beta-galactosidase trimerisation domain-containing protein</fullName>
    </recommendedName>
</protein>
<name>A0A1E3U847_9FIRM</name>
<dbReference type="SUPFAM" id="SSF51445">
    <property type="entry name" value="(Trans)glycosidases"/>
    <property type="match status" value="1"/>
</dbReference>
<evidence type="ECO:0000313" key="2">
    <source>
        <dbReference type="Proteomes" id="UP000094271"/>
    </source>
</evidence>
<dbReference type="InterPro" id="IPR017853">
    <property type="entry name" value="GH"/>
</dbReference>
<dbReference type="RefSeq" id="WP_069432279.1">
    <property type="nucleotide sequence ID" value="NZ_MEHA01000036.1"/>
</dbReference>
<sequence>MENIWWKEPMRVLQYNLQVRDTPGMDAEKIARETEEMAANVVVMNVGGIYAWYQSKVKYHHINEYLPEGRDLLKEWIDAFHKRNIKFVARFDFSITDDTTYQSKPQWFARHKDKSPYYRGEKRMGDWSLFLNTCATGGYRNEEVGVPVIQEVLDQYDIDGIFFNAPYASACFCERCQEKYLERYGKEMPDDPDDFEADWLSYCTKENIGVIYKAIKEKRPEVPMILYYNPYNTKSKAFGKSDRDNIYDRYATADLICTESQNVLSKGVNGIPETIHPVIAMKAGQTEDGELLPFGIIHSCPGMDWRHVGLPENEYLPWMCQVPAARGTIWHSVTGYNDTITDKRIIKTITAVDKMIMKCEKDMHGVASRADVLLFWDGAQAGKDWADILMKRHIQFDLMHDYCINEQRLGKYKAAIIPEGFPLSGDLSEVIETYVSQGGSILAERSEPDEITEQAAFYGVEDKVQKGEFLYASYMRFEQEGAEAKAGMDTDKAAFRGAVNYCTPLEGTQVLFTLVPPFAPMEVVGAPPERASIPTPYTDIPLGMLRPHGKGKVLLLPFSYHMLTAEFHLKDHYMIASNLIKMLAGEELILDTDMPSGVQITMYEKENQILIHLVNEIGQRPLMDSIPVYSAKCSAVLPKGKQVQNVRSVIAGESLNYKEEAGKVEIVLDKLEVWDMLSIDLK</sequence>
<comment type="caution">
    <text evidence="1">The sequence shown here is derived from an EMBL/GenBank/DDBJ whole genome shotgun (WGS) entry which is preliminary data.</text>
</comment>
<organism evidence="1 2">
    <name type="scientific">Eisenbergiella tayi</name>
    <dbReference type="NCBI Taxonomy" id="1432052"/>
    <lineage>
        <taxon>Bacteria</taxon>
        <taxon>Bacillati</taxon>
        <taxon>Bacillota</taxon>
        <taxon>Clostridia</taxon>
        <taxon>Lachnospirales</taxon>
        <taxon>Lachnospiraceae</taxon>
        <taxon>Eisenbergiella</taxon>
    </lineage>
</organism>
<accession>A0A1E3U847</accession>
<dbReference type="CDD" id="cd03143">
    <property type="entry name" value="A4_beta-galactosidase_middle_domain"/>
    <property type="match status" value="1"/>
</dbReference>
<evidence type="ECO:0008006" key="3">
    <source>
        <dbReference type="Google" id="ProtNLM"/>
    </source>
</evidence>
<dbReference type="Gene3D" id="3.40.50.880">
    <property type="match status" value="1"/>
</dbReference>
<dbReference type="InterPro" id="IPR028212">
    <property type="entry name" value="GHL6"/>
</dbReference>
<reference evidence="1 2" key="1">
    <citation type="submission" date="2016-08" db="EMBL/GenBank/DDBJ databases">
        <authorList>
            <person name="Seilhamer J.J."/>
        </authorList>
    </citation>
    <scope>NUCLEOTIDE SEQUENCE [LARGE SCALE GENOMIC DNA]</scope>
    <source>
        <strain evidence="1 2">NML150140-1</strain>
    </source>
</reference>
<dbReference type="InterPro" id="IPR029062">
    <property type="entry name" value="Class_I_gatase-like"/>
</dbReference>
<dbReference type="EMBL" id="MEHA01000036">
    <property type="protein sequence ID" value="ODR43012.1"/>
    <property type="molecule type" value="Genomic_DNA"/>
</dbReference>
<dbReference type="Pfam" id="PF14871">
    <property type="entry name" value="GHL6"/>
    <property type="match status" value="1"/>
</dbReference>
<gene>
    <name evidence="1" type="ORF">BEI59_31030</name>
</gene>
<dbReference type="Proteomes" id="UP000094271">
    <property type="component" value="Unassembled WGS sequence"/>
</dbReference>
<proteinExistence type="predicted"/>
<evidence type="ECO:0000313" key="1">
    <source>
        <dbReference type="EMBL" id="ODR43012.1"/>
    </source>
</evidence>
<dbReference type="AlphaFoldDB" id="A0A1E3U847"/>